<organism evidence="13 14">
    <name type="scientific">Neolewinella litorea</name>
    <dbReference type="NCBI Taxonomy" id="2562452"/>
    <lineage>
        <taxon>Bacteria</taxon>
        <taxon>Pseudomonadati</taxon>
        <taxon>Bacteroidota</taxon>
        <taxon>Saprospiria</taxon>
        <taxon>Saprospirales</taxon>
        <taxon>Lewinellaceae</taxon>
        <taxon>Neolewinella</taxon>
    </lineage>
</organism>
<keyword evidence="14" id="KW-1185">Reference proteome</keyword>
<comment type="catalytic activity">
    <reaction evidence="10 11">
        <text>nicotinate beta-D-ribonucleotide + ATP + H(+) = deamido-NAD(+) + diphosphate</text>
        <dbReference type="Rhea" id="RHEA:22860"/>
        <dbReference type="ChEBI" id="CHEBI:15378"/>
        <dbReference type="ChEBI" id="CHEBI:30616"/>
        <dbReference type="ChEBI" id="CHEBI:33019"/>
        <dbReference type="ChEBI" id="CHEBI:57502"/>
        <dbReference type="ChEBI" id="CHEBI:58437"/>
        <dbReference type="EC" id="2.7.7.18"/>
    </reaction>
</comment>
<evidence type="ECO:0000256" key="4">
    <source>
        <dbReference type="ARBA" id="ARBA00022642"/>
    </source>
</evidence>
<dbReference type="GO" id="GO:0005524">
    <property type="term" value="F:ATP binding"/>
    <property type="evidence" value="ECO:0007669"/>
    <property type="project" value="UniProtKB-KW"/>
</dbReference>
<keyword evidence="8 11" id="KW-0067">ATP-binding</keyword>
<dbReference type="EC" id="2.7.7.18" evidence="11"/>
<dbReference type="Pfam" id="PF01467">
    <property type="entry name" value="CTP_transf_like"/>
    <property type="match status" value="1"/>
</dbReference>
<evidence type="ECO:0000256" key="8">
    <source>
        <dbReference type="ARBA" id="ARBA00022840"/>
    </source>
</evidence>
<comment type="similarity">
    <text evidence="3 11">Belongs to the NadD family.</text>
</comment>
<sequence length="193" mass="21944">MSRRQVGLFFGSFNPVHIGHMILANFMATRTTLDEVWLVVSPHNPLKKRGSLARDHDRLHLVELAIGDAPHLKASRVEFDMPQPSYTIDTLAVLREKYPTHDFSLIMGSDNLISLPKWKNYELILRDFSIQIYPRPGYPGGELLEHPGVTLHDAPLMHLSATYVRDAIRAGHSIRYLVPPAVEEELQKSGLYR</sequence>
<keyword evidence="9 11" id="KW-0520">NAD</keyword>
<proteinExistence type="inferred from homology"/>
<evidence type="ECO:0000313" key="14">
    <source>
        <dbReference type="Proteomes" id="UP000308528"/>
    </source>
</evidence>
<dbReference type="InterPro" id="IPR014729">
    <property type="entry name" value="Rossmann-like_a/b/a_fold"/>
</dbReference>
<dbReference type="InterPro" id="IPR005248">
    <property type="entry name" value="NadD/NMNAT"/>
</dbReference>
<evidence type="ECO:0000256" key="6">
    <source>
        <dbReference type="ARBA" id="ARBA00022695"/>
    </source>
</evidence>
<reference evidence="13 14" key="1">
    <citation type="submission" date="2019-04" db="EMBL/GenBank/DDBJ databases">
        <title>Lewinella litorea sp. nov., isolated from a marine sand.</title>
        <authorList>
            <person name="Yoon J.-H."/>
        </authorList>
    </citation>
    <scope>NUCLEOTIDE SEQUENCE [LARGE SCALE GENOMIC DNA]</scope>
    <source>
        <strain evidence="13 14">HSMS-39</strain>
    </source>
</reference>
<evidence type="ECO:0000256" key="7">
    <source>
        <dbReference type="ARBA" id="ARBA00022741"/>
    </source>
</evidence>
<keyword evidence="5 11" id="KW-0808">Transferase</keyword>
<comment type="caution">
    <text evidence="13">The sequence shown here is derived from an EMBL/GenBank/DDBJ whole genome shotgun (WGS) entry which is preliminary data.</text>
</comment>
<evidence type="ECO:0000313" key="13">
    <source>
        <dbReference type="EMBL" id="THH37583.1"/>
    </source>
</evidence>
<dbReference type="PANTHER" id="PTHR39321">
    <property type="entry name" value="NICOTINATE-NUCLEOTIDE ADENYLYLTRANSFERASE-RELATED"/>
    <property type="match status" value="1"/>
</dbReference>
<dbReference type="SUPFAM" id="SSF52374">
    <property type="entry name" value="Nucleotidylyl transferase"/>
    <property type="match status" value="1"/>
</dbReference>
<dbReference type="HAMAP" id="MF_00244">
    <property type="entry name" value="NaMN_adenylyltr"/>
    <property type="match status" value="1"/>
</dbReference>
<dbReference type="CDD" id="cd02165">
    <property type="entry name" value="NMNAT"/>
    <property type="match status" value="1"/>
</dbReference>
<evidence type="ECO:0000256" key="5">
    <source>
        <dbReference type="ARBA" id="ARBA00022679"/>
    </source>
</evidence>
<evidence type="ECO:0000256" key="9">
    <source>
        <dbReference type="ARBA" id="ARBA00023027"/>
    </source>
</evidence>
<gene>
    <name evidence="11" type="primary">nadD</name>
    <name evidence="13" type="ORF">E4021_14265</name>
</gene>
<keyword evidence="7 11" id="KW-0547">Nucleotide-binding</keyword>
<dbReference type="OrthoDB" id="5295945at2"/>
<dbReference type="InterPro" id="IPR004821">
    <property type="entry name" value="Cyt_trans-like"/>
</dbReference>
<evidence type="ECO:0000259" key="12">
    <source>
        <dbReference type="Pfam" id="PF01467"/>
    </source>
</evidence>
<dbReference type="Proteomes" id="UP000308528">
    <property type="component" value="Unassembled WGS sequence"/>
</dbReference>
<evidence type="ECO:0000256" key="10">
    <source>
        <dbReference type="ARBA" id="ARBA00048721"/>
    </source>
</evidence>
<keyword evidence="4 11" id="KW-0662">Pyridine nucleotide biosynthesis</keyword>
<keyword evidence="6 11" id="KW-0548">Nucleotidyltransferase</keyword>
<dbReference type="GO" id="GO:0004515">
    <property type="term" value="F:nicotinate-nucleotide adenylyltransferase activity"/>
    <property type="evidence" value="ECO:0007669"/>
    <property type="project" value="UniProtKB-UniRule"/>
</dbReference>
<dbReference type="NCBIfam" id="TIGR00482">
    <property type="entry name" value="nicotinate (nicotinamide) nucleotide adenylyltransferase"/>
    <property type="match status" value="1"/>
</dbReference>
<dbReference type="Gene3D" id="3.40.50.620">
    <property type="entry name" value="HUPs"/>
    <property type="match status" value="1"/>
</dbReference>
<evidence type="ECO:0000256" key="3">
    <source>
        <dbReference type="ARBA" id="ARBA00009014"/>
    </source>
</evidence>
<dbReference type="UniPathway" id="UPA00253">
    <property type="reaction ID" value="UER00332"/>
</dbReference>
<evidence type="ECO:0000256" key="11">
    <source>
        <dbReference type="HAMAP-Rule" id="MF_00244"/>
    </source>
</evidence>
<protein>
    <recommendedName>
        <fullName evidence="11">Probable nicotinate-nucleotide adenylyltransferase</fullName>
        <ecNumber evidence="11">2.7.7.18</ecNumber>
    </recommendedName>
    <alternativeName>
        <fullName evidence="11">Deamido-NAD(+) diphosphorylase</fullName>
    </alternativeName>
    <alternativeName>
        <fullName evidence="11">Deamido-NAD(+) pyrophosphorylase</fullName>
    </alternativeName>
    <alternativeName>
        <fullName evidence="11">Nicotinate mononucleotide adenylyltransferase</fullName>
        <shortName evidence="11">NaMN adenylyltransferase</shortName>
    </alternativeName>
</protein>
<dbReference type="AlphaFoldDB" id="A0A4V3XKM6"/>
<dbReference type="GO" id="GO:0009435">
    <property type="term" value="P:NAD+ biosynthetic process"/>
    <property type="evidence" value="ECO:0007669"/>
    <property type="project" value="UniProtKB-UniRule"/>
</dbReference>
<comment type="function">
    <text evidence="1 11">Catalyzes the reversible adenylation of nicotinate mononucleotide (NaMN) to nicotinic acid adenine dinucleotide (NaAD).</text>
</comment>
<evidence type="ECO:0000256" key="2">
    <source>
        <dbReference type="ARBA" id="ARBA00005019"/>
    </source>
</evidence>
<dbReference type="PANTHER" id="PTHR39321:SF3">
    <property type="entry name" value="PHOSPHOPANTETHEINE ADENYLYLTRANSFERASE"/>
    <property type="match status" value="1"/>
</dbReference>
<comment type="pathway">
    <text evidence="2 11">Cofactor biosynthesis; NAD(+) biosynthesis; deamido-NAD(+) from nicotinate D-ribonucleotide: step 1/1.</text>
</comment>
<dbReference type="RefSeq" id="WP_136460048.1">
    <property type="nucleotide sequence ID" value="NZ_SRSF01000007.1"/>
</dbReference>
<accession>A0A4V3XKM6</accession>
<name>A0A4V3XKM6_9BACT</name>
<feature type="domain" description="Cytidyltransferase-like" evidence="12">
    <location>
        <begin position="8"/>
        <end position="166"/>
    </location>
</feature>
<dbReference type="EMBL" id="SRSF01000007">
    <property type="protein sequence ID" value="THH37583.1"/>
    <property type="molecule type" value="Genomic_DNA"/>
</dbReference>
<evidence type="ECO:0000256" key="1">
    <source>
        <dbReference type="ARBA" id="ARBA00002324"/>
    </source>
</evidence>